<organism evidence="1 2">
    <name type="scientific">Hymenobacter polaris</name>
    <dbReference type="NCBI Taxonomy" id="2682546"/>
    <lineage>
        <taxon>Bacteria</taxon>
        <taxon>Pseudomonadati</taxon>
        <taxon>Bacteroidota</taxon>
        <taxon>Cytophagia</taxon>
        <taxon>Cytophagales</taxon>
        <taxon>Hymenobacteraceae</taxon>
        <taxon>Hymenobacter</taxon>
    </lineage>
</organism>
<dbReference type="Proteomes" id="UP000559626">
    <property type="component" value="Unassembled WGS sequence"/>
</dbReference>
<evidence type="ECO:0000313" key="2">
    <source>
        <dbReference type="Proteomes" id="UP000559626"/>
    </source>
</evidence>
<dbReference type="EMBL" id="JABBGH010000002">
    <property type="protein sequence ID" value="NML65997.1"/>
    <property type="molecule type" value="Genomic_DNA"/>
</dbReference>
<protein>
    <recommendedName>
        <fullName evidence="3">Alpha/beta hydrolase</fullName>
    </recommendedName>
</protein>
<evidence type="ECO:0000313" key="1">
    <source>
        <dbReference type="EMBL" id="NML65997.1"/>
    </source>
</evidence>
<evidence type="ECO:0008006" key="3">
    <source>
        <dbReference type="Google" id="ProtNLM"/>
    </source>
</evidence>
<comment type="caution">
    <text evidence="1">The sequence shown here is derived from an EMBL/GenBank/DDBJ whole genome shotgun (WGS) entry which is preliminary data.</text>
</comment>
<accession>A0A7Y0FML5</accession>
<dbReference type="AlphaFoldDB" id="A0A7Y0FML5"/>
<gene>
    <name evidence="1" type="ORF">HHL22_12355</name>
</gene>
<keyword evidence="2" id="KW-1185">Reference proteome</keyword>
<proteinExistence type="predicted"/>
<reference evidence="1 2" key="1">
    <citation type="submission" date="2020-04" db="EMBL/GenBank/DDBJ databases">
        <title>Hymenobacter polaris sp. nov., isolated from Arctic soil.</title>
        <authorList>
            <person name="Dahal R.H."/>
        </authorList>
    </citation>
    <scope>NUCLEOTIDE SEQUENCE [LARGE SCALE GENOMIC DNA]</scope>
    <source>
        <strain evidence="1 2">RP-2-7</strain>
    </source>
</reference>
<sequence length="45" mass="5097">MSVPHAYHTSQLIRRSQLAIIPNAPHPAFLVNFPAIWADMVPFLK</sequence>
<dbReference type="RefSeq" id="WP_169531655.1">
    <property type="nucleotide sequence ID" value="NZ_JABBGH010000002.1"/>
</dbReference>
<name>A0A7Y0FML5_9BACT</name>